<keyword evidence="2" id="KW-1185">Reference proteome</keyword>
<evidence type="ECO:0000313" key="1">
    <source>
        <dbReference type="EMBL" id="OJJ05160.1"/>
    </source>
</evidence>
<dbReference type="STRING" id="1036611.A0A1L9PUC9"/>
<name>A0A1L9PUC9_ASPVE</name>
<dbReference type="EMBL" id="KV878132">
    <property type="protein sequence ID" value="OJJ05160.1"/>
    <property type="molecule type" value="Genomic_DNA"/>
</dbReference>
<protein>
    <recommendedName>
        <fullName evidence="3">F-box domain-containing protein</fullName>
    </recommendedName>
</protein>
<evidence type="ECO:0008006" key="3">
    <source>
        <dbReference type="Google" id="ProtNLM"/>
    </source>
</evidence>
<dbReference type="RefSeq" id="XP_040670922.1">
    <property type="nucleotide sequence ID" value="XM_040817390.1"/>
</dbReference>
<dbReference type="VEuPathDB" id="FungiDB:ASPVEDRAFT_834435"/>
<proteinExistence type="predicted"/>
<dbReference type="Proteomes" id="UP000184073">
    <property type="component" value="Unassembled WGS sequence"/>
</dbReference>
<organism evidence="1 2">
    <name type="scientific">Aspergillus versicolor CBS 583.65</name>
    <dbReference type="NCBI Taxonomy" id="1036611"/>
    <lineage>
        <taxon>Eukaryota</taxon>
        <taxon>Fungi</taxon>
        <taxon>Dikarya</taxon>
        <taxon>Ascomycota</taxon>
        <taxon>Pezizomycotina</taxon>
        <taxon>Eurotiomycetes</taxon>
        <taxon>Eurotiomycetidae</taxon>
        <taxon>Eurotiales</taxon>
        <taxon>Aspergillaceae</taxon>
        <taxon>Aspergillus</taxon>
        <taxon>Aspergillus subgen. Nidulantes</taxon>
    </lineage>
</organism>
<dbReference type="OrthoDB" id="5402033at2759"/>
<dbReference type="AlphaFoldDB" id="A0A1L9PUC9"/>
<gene>
    <name evidence="1" type="ORF">ASPVEDRAFT_834435</name>
</gene>
<dbReference type="GeneID" id="63732901"/>
<accession>A0A1L9PUC9</accession>
<evidence type="ECO:0000313" key="2">
    <source>
        <dbReference type="Proteomes" id="UP000184073"/>
    </source>
</evidence>
<reference evidence="2" key="1">
    <citation type="journal article" date="2017" name="Genome Biol.">
        <title>Comparative genomics reveals high biological diversity and specific adaptations in the industrially and medically important fungal genus Aspergillus.</title>
        <authorList>
            <person name="de Vries R.P."/>
            <person name="Riley R."/>
            <person name="Wiebenga A."/>
            <person name="Aguilar-Osorio G."/>
            <person name="Amillis S."/>
            <person name="Uchima C.A."/>
            <person name="Anderluh G."/>
            <person name="Asadollahi M."/>
            <person name="Askin M."/>
            <person name="Barry K."/>
            <person name="Battaglia E."/>
            <person name="Bayram O."/>
            <person name="Benocci T."/>
            <person name="Braus-Stromeyer S.A."/>
            <person name="Caldana C."/>
            <person name="Canovas D."/>
            <person name="Cerqueira G.C."/>
            <person name="Chen F."/>
            <person name="Chen W."/>
            <person name="Choi C."/>
            <person name="Clum A."/>
            <person name="Dos Santos R.A."/>
            <person name="Damasio A.R."/>
            <person name="Diallinas G."/>
            <person name="Emri T."/>
            <person name="Fekete E."/>
            <person name="Flipphi M."/>
            <person name="Freyberg S."/>
            <person name="Gallo A."/>
            <person name="Gournas C."/>
            <person name="Habgood R."/>
            <person name="Hainaut M."/>
            <person name="Harispe M.L."/>
            <person name="Henrissat B."/>
            <person name="Hilden K.S."/>
            <person name="Hope R."/>
            <person name="Hossain A."/>
            <person name="Karabika E."/>
            <person name="Karaffa L."/>
            <person name="Karanyi Z."/>
            <person name="Krasevec N."/>
            <person name="Kuo A."/>
            <person name="Kusch H."/>
            <person name="LaButti K."/>
            <person name="Lagendijk E.L."/>
            <person name="Lapidus A."/>
            <person name="Levasseur A."/>
            <person name="Lindquist E."/>
            <person name="Lipzen A."/>
            <person name="Logrieco A.F."/>
            <person name="MacCabe A."/>
            <person name="Maekelae M.R."/>
            <person name="Malavazi I."/>
            <person name="Melin P."/>
            <person name="Meyer V."/>
            <person name="Mielnichuk N."/>
            <person name="Miskei M."/>
            <person name="Molnar A.P."/>
            <person name="Mule G."/>
            <person name="Ngan C.Y."/>
            <person name="Orejas M."/>
            <person name="Orosz E."/>
            <person name="Ouedraogo J.P."/>
            <person name="Overkamp K.M."/>
            <person name="Park H.-S."/>
            <person name="Perrone G."/>
            <person name="Piumi F."/>
            <person name="Punt P.J."/>
            <person name="Ram A.F."/>
            <person name="Ramon A."/>
            <person name="Rauscher S."/>
            <person name="Record E."/>
            <person name="Riano-Pachon D.M."/>
            <person name="Robert V."/>
            <person name="Roehrig J."/>
            <person name="Ruller R."/>
            <person name="Salamov A."/>
            <person name="Salih N.S."/>
            <person name="Samson R.A."/>
            <person name="Sandor E."/>
            <person name="Sanguinetti M."/>
            <person name="Schuetze T."/>
            <person name="Sepcic K."/>
            <person name="Shelest E."/>
            <person name="Sherlock G."/>
            <person name="Sophianopoulou V."/>
            <person name="Squina F.M."/>
            <person name="Sun H."/>
            <person name="Susca A."/>
            <person name="Todd R.B."/>
            <person name="Tsang A."/>
            <person name="Unkles S.E."/>
            <person name="van de Wiele N."/>
            <person name="van Rossen-Uffink D."/>
            <person name="Oliveira J.V."/>
            <person name="Vesth T.C."/>
            <person name="Visser J."/>
            <person name="Yu J.-H."/>
            <person name="Zhou M."/>
            <person name="Andersen M.R."/>
            <person name="Archer D.B."/>
            <person name="Baker S.E."/>
            <person name="Benoit I."/>
            <person name="Brakhage A.A."/>
            <person name="Braus G.H."/>
            <person name="Fischer R."/>
            <person name="Frisvad J.C."/>
            <person name="Goldman G.H."/>
            <person name="Houbraken J."/>
            <person name="Oakley B."/>
            <person name="Pocsi I."/>
            <person name="Scazzocchio C."/>
            <person name="Seiboth B."/>
            <person name="vanKuyk P.A."/>
            <person name="Wortman J."/>
            <person name="Dyer P.S."/>
            <person name="Grigoriev I.V."/>
        </authorList>
    </citation>
    <scope>NUCLEOTIDE SEQUENCE [LARGE SCALE GENOMIC DNA]</scope>
    <source>
        <strain evidence="2">CBS 583.65</strain>
    </source>
</reference>
<sequence>MPDPSTLPLELFTEVTTLALQPPIDTANQAENTEREYDFHAGINIPHLAQLTLVNRQWHSLLLPTLYARYMHNGARHSYTSLWRFVRTAISNPQIAQLVRAVSIGNFGFYPGVAAHDELVRGDNVEFTQKEVELMSCALRSVFTSGDVLEAKVLDPGPLVERDSRPLVVLLLVCLSNLDTVYLHLPEHFSVLRSVFEEILRCQDEDGELPCLRNLTSLYLLGEAPVYGPGRDVSLDWPEPALRMHDIWPCLYFTGLRKLALYGLETQGIASLLAKSNGRTCRIKELRVVVLATTTRSSTDLLALVNLPQSLASFSLYWDHNIRNPITRQKEEEAPVILVTDIWDALQKYRESLEELAITYKVHQDDEPPPGHFGSLREFPRLKRLDTQLSILLDGMTPERFAPFRLKDTIPENLDTLVIHPGWVDEVDMYFPNTEFQAVVAERRRPLKRLVIDDYLAVPFYNKAKTIDAGRVYVGMEPNGPESYPGLWELCKKAGTQLDVEVGCVNICIEDFCEFHQGGACLWLWRKTWNICRDGFHRNKEGVERLREKEEDMLSISS</sequence>